<evidence type="ECO:0008006" key="3">
    <source>
        <dbReference type="Google" id="ProtNLM"/>
    </source>
</evidence>
<dbReference type="STRING" id="1121001.SAMN02745857_01828"/>
<evidence type="ECO:0000313" key="2">
    <source>
        <dbReference type="Proteomes" id="UP000192761"/>
    </source>
</evidence>
<dbReference type="AlphaFoldDB" id="A0A1W1XJY3"/>
<keyword evidence="2" id="KW-1185">Reference proteome</keyword>
<gene>
    <name evidence="1" type="ORF">SAMN02745857_01828</name>
</gene>
<dbReference type="InterPro" id="IPR021390">
    <property type="entry name" value="DUF3025"/>
</dbReference>
<organism evidence="1 2">
    <name type="scientific">Andreprevotia lacus DSM 23236</name>
    <dbReference type="NCBI Taxonomy" id="1121001"/>
    <lineage>
        <taxon>Bacteria</taxon>
        <taxon>Pseudomonadati</taxon>
        <taxon>Pseudomonadota</taxon>
        <taxon>Betaproteobacteria</taxon>
        <taxon>Neisseriales</taxon>
        <taxon>Chitinibacteraceae</taxon>
        <taxon>Andreprevotia</taxon>
    </lineage>
</organism>
<name>A0A1W1XJY3_9NEIS</name>
<reference evidence="1 2" key="1">
    <citation type="submission" date="2017-04" db="EMBL/GenBank/DDBJ databases">
        <authorList>
            <person name="Afonso C.L."/>
            <person name="Miller P.J."/>
            <person name="Scott M.A."/>
            <person name="Spackman E."/>
            <person name="Goraichik I."/>
            <person name="Dimitrov K.M."/>
            <person name="Suarez D.L."/>
            <person name="Swayne D.E."/>
        </authorList>
    </citation>
    <scope>NUCLEOTIDE SEQUENCE [LARGE SCALE GENOMIC DNA]</scope>
    <source>
        <strain evidence="1 2">DSM 23236</strain>
    </source>
</reference>
<dbReference type="Proteomes" id="UP000192761">
    <property type="component" value="Unassembled WGS sequence"/>
</dbReference>
<sequence length="240" mass="27222">MLPLLLQLERFPALTDWARLQPAPRTQRGLPLQCVDSDSLTHYYEVEIAELGRIATRPNWHDTFNALVWHTFPRAKAALNALHLREMAASAGKARGTVRDAATLFDECGLIVASCDPALLALQREHQWQALFVEHRADWGLRIEAISFGHANYEALLQPFKGLTGKSWQLAVPADYFALPQADRLAWLDGEIARQLDAGMLTTPRQLPPLPYLGVPGWWPEQDDAFYADQQYFRPRRQAK</sequence>
<protein>
    <recommendedName>
        <fullName evidence="3">DUF3025 domain-containing protein</fullName>
    </recommendedName>
</protein>
<dbReference type="Pfam" id="PF11227">
    <property type="entry name" value="DUF3025"/>
    <property type="match status" value="1"/>
</dbReference>
<proteinExistence type="predicted"/>
<accession>A0A1W1XJY3</accession>
<dbReference type="OrthoDB" id="5292474at2"/>
<evidence type="ECO:0000313" key="1">
    <source>
        <dbReference type="EMBL" id="SMC24300.1"/>
    </source>
</evidence>
<dbReference type="EMBL" id="FWXD01000009">
    <property type="protein sequence ID" value="SMC24300.1"/>
    <property type="molecule type" value="Genomic_DNA"/>
</dbReference>